<feature type="region of interest" description="Disordered" evidence="1">
    <location>
        <begin position="217"/>
        <end position="253"/>
    </location>
</feature>
<evidence type="ECO:0008006" key="4">
    <source>
        <dbReference type="Google" id="ProtNLM"/>
    </source>
</evidence>
<feature type="region of interest" description="Disordered" evidence="1">
    <location>
        <begin position="804"/>
        <end position="824"/>
    </location>
</feature>
<feature type="region of interest" description="Disordered" evidence="1">
    <location>
        <begin position="172"/>
        <end position="205"/>
    </location>
</feature>
<dbReference type="Proteomes" id="UP000295388">
    <property type="component" value="Unassembled WGS sequence"/>
</dbReference>
<proteinExistence type="predicted"/>
<feature type="region of interest" description="Disordered" evidence="1">
    <location>
        <begin position="133"/>
        <end position="159"/>
    </location>
</feature>
<feature type="compositionally biased region" description="Gly residues" evidence="1">
    <location>
        <begin position="29"/>
        <end position="39"/>
    </location>
</feature>
<feature type="region of interest" description="Disordered" evidence="1">
    <location>
        <begin position="1"/>
        <end position="48"/>
    </location>
</feature>
<dbReference type="AlphaFoldDB" id="A0A4R6KEX2"/>
<name>A0A4R6KEX2_9ACTN</name>
<feature type="compositionally biased region" description="Gly residues" evidence="1">
    <location>
        <begin position="531"/>
        <end position="542"/>
    </location>
</feature>
<feature type="region of interest" description="Disordered" evidence="1">
    <location>
        <begin position="632"/>
        <end position="653"/>
    </location>
</feature>
<dbReference type="EMBL" id="SNWQ01000009">
    <property type="protein sequence ID" value="TDO47278.1"/>
    <property type="molecule type" value="Genomic_DNA"/>
</dbReference>
<feature type="compositionally biased region" description="Polar residues" evidence="1">
    <location>
        <begin position="344"/>
        <end position="360"/>
    </location>
</feature>
<feature type="compositionally biased region" description="Gly residues" evidence="1">
    <location>
        <begin position="284"/>
        <end position="300"/>
    </location>
</feature>
<feature type="region of interest" description="Disordered" evidence="1">
    <location>
        <begin position="531"/>
        <end position="588"/>
    </location>
</feature>
<feature type="compositionally biased region" description="Gly residues" evidence="1">
    <location>
        <begin position="476"/>
        <end position="485"/>
    </location>
</feature>
<feature type="compositionally biased region" description="Low complexity" evidence="1">
    <location>
        <begin position="553"/>
        <end position="585"/>
    </location>
</feature>
<reference evidence="2 3" key="1">
    <citation type="submission" date="2019-03" db="EMBL/GenBank/DDBJ databases">
        <title>Genomic Encyclopedia of Type Strains, Phase III (KMG-III): the genomes of soil and plant-associated and newly described type strains.</title>
        <authorList>
            <person name="Whitman W."/>
        </authorList>
    </citation>
    <scope>NUCLEOTIDE SEQUENCE [LARGE SCALE GENOMIC DNA]</scope>
    <source>
        <strain evidence="2 3">VKM Ac-2527</strain>
    </source>
</reference>
<protein>
    <recommendedName>
        <fullName evidence="4">Syndecan 1</fullName>
    </recommendedName>
</protein>
<feature type="region of interest" description="Disordered" evidence="1">
    <location>
        <begin position="693"/>
        <end position="722"/>
    </location>
</feature>
<feature type="region of interest" description="Disordered" evidence="1">
    <location>
        <begin position="338"/>
        <end position="400"/>
    </location>
</feature>
<evidence type="ECO:0000313" key="2">
    <source>
        <dbReference type="EMBL" id="TDO47278.1"/>
    </source>
</evidence>
<feature type="region of interest" description="Disordered" evidence="1">
    <location>
        <begin position="265"/>
        <end position="316"/>
    </location>
</feature>
<sequence length="948" mass="92181">MRWPFRRTTQPTSTAAVPESASRWSGAGAVTGGSAGGEGATADGAAGDRAGGVWEQGVVQRAAWRELPPLQRSVAAITPIAEAGRFRDSLAAYQDPRFLEPLGHAVDATAPAGEIAGYATAVPADEPHQVTFPPPPGQTQQLASAAPQSTAAAVQRVTDDSPELGAEVHPTFAHSAGSVASTEVGSGPGRAPVVSPPPAVQRSSELMSAPAMPAPLGAPVPVASDPGTSAAVTSDAVTSASTERGPGLPLSSPIAQDVVQRVADGDSTFPDALGSGPITPGATSAGGTGEGWSSAGGMGEGWSSAGVTGGDAIAPITSDSKRSASIAAVQRALSPDATGPVLRATTTSEPINAASMSRGTNAPIALSPSTFESASGAGSGSALETGSASESALESGSGSGSALADVAGAVGLPSSDASVAVQRVRDLGLVAPDSSLTGLTGLGSIASGLGTSEVVAPGGAGQPIAPGAVQRAGDPGSSGLGSAGLGSSGLGSAGLDSSGLGSAGLDSSGLGSAGIGTSGLGTTGLGSGGLGSTGLGSGGLGSTGQSATDLGATGPESGGPESSGLGWSGLGSTEGESISESSAGEGSAGWGLAGLALSELGSSELGSSELGAAGGAVAPLSSSLPVAVQRVAESRPAAGTGRGAESPVGSDAAQGRVQWDVGALSSSAVQVQRLSSATDLAVSRLPVAEVQAPPTAPVVQSGATPRLGDETAETHSSSATMGPAATRELPVVMRLAAGVGPAEAGRSERGVAEPVVARSASAPLAGQSPFVSALGGARYAEASTSPSSVAEAVPPDGLVQIQRRSLVESPASQSTAASGPAPAVGDQQVLAWSVEDRFHSGDAVVQRADEVRSVSLQEMFGGQQQGVVQRDETQSGDTPAEAAAPVASPPLEQAQPPQQAPAQQSAKGMSAAEVEELAKRLYEPLSARLRAELWLDRERAGRTTDRRR</sequence>
<feature type="region of interest" description="Disordered" evidence="1">
    <location>
        <begin position="458"/>
        <end position="485"/>
    </location>
</feature>
<feature type="compositionally biased region" description="Low complexity" evidence="1">
    <location>
        <begin position="879"/>
        <end position="906"/>
    </location>
</feature>
<feature type="compositionally biased region" description="Low complexity" evidence="1">
    <location>
        <begin position="138"/>
        <end position="155"/>
    </location>
</feature>
<feature type="region of interest" description="Disordered" evidence="1">
    <location>
        <begin position="860"/>
        <end position="914"/>
    </location>
</feature>
<comment type="caution">
    <text evidence="2">The sequence shown here is derived from an EMBL/GenBank/DDBJ whole genome shotgun (WGS) entry which is preliminary data.</text>
</comment>
<evidence type="ECO:0000256" key="1">
    <source>
        <dbReference type="SAM" id="MobiDB-lite"/>
    </source>
</evidence>
<feature type="compositionally biased region" description="Low complexity" evidence="1">
    <location>
        <begin position="458"/>
        <end position="470"/>
    </location>
</feature>
<feature type="compositionally biased region" description="Low complexity" evidence="1">
    <location>
        <begin position="228"/>
        <end position="242"/>
    </location>
</feature>
<keyword evidence="3" id="KW-1185">Reference proteome</keyword>
<accession>A0A4R6KEX2</accession>
<feature type="compositionally biased region" description="Low complexity" evidence="1">
    <location>
        <begin position="372"/>
        <end position="400"/>
    </location>
</feature>
<gene>
    <name evidence="2" type="ORF">EV643_109171</name>
</gene>
<organism evidence="2 3">
    <name type="scientific">Kribbella caucasensis</name>
    <dbReference type="NCBI Taxonomy" id="2512215"/>
    <lineage>
        <taxon>Bacteria</taxon>
        <taxon>Bacillati</taxon>
        <taxon>Actinomycetota</taxon>
        <taxon>Actinomycetes</taxon>
        <taxon>Propionibacteriales</taxon>
        <taxon>Kribbellaceae</taxon>
        <taxon>Kribbella</taxon>
    </lineage>
</organism>
<evidence type="ECO:0000313" key="3">
    <source>
        <dbReference type="Proteomes" id="UP000295388"/>
    </source>
</evidence>